<evidence type="ECO:0000256" key="2">
    <source>
        <dbReference type="ARBA" id="ARBA00022741"/>
    </source>
</evidence>
<dbReference type="Gene3D" id="3.40.50.300">
    <property type="entry name" value="P-loop containing nucleotide triphosphate hydrolases"/>
    <property type="match status" value="1"/>
</dbReference>
<reference evidence="5 6" key="1">
    <citation type="submission" date="2018-01" db="EMBL/GenBank/DDBJ databases">
        <title>Genome sequence of the PGP bacterium Paenibacillus illinoisensis E3.</title>
        <authorList>
            <person name="Rolli E."/>
            <person name="Marasco R."/>
            <person name="Bessem C."/>
            <person name="Michoud G."/>
            <person name="Gaiarsa S."/>
            <person name="Borin S."/>
            <person name="Daffonchio D."/>
        </authorList>
    </citation>
    <scope>NUCLEOTIDE SEQUENCE [LARGE SCALE GENOMIC DNA]</scope>
    <source>
        <strain evidence="5 6">E3</strain>
    </source>
</reference>
<dbReference type="GO" id="GO:0016887">
    <property type="term" value="F:ATP hydrolysis activity"/>
    <property type="evidence" value="ECO:0007669"/>
    <property type="project" value="InterPro"/>
</dbReference>
<dbReference type="SUPFAM" id="SSF52540">
    <property type="entry name" value="P-loop containing nucleoside triphosphate hydrolases"/>
    <property type="match status" value="1"/>
</dbReference>
<dbReference type="InterPro" id="IPR027417">
    <property type="entry name" value="P-loop_NTPase"/>
</dbReference>
<dbReference type="PANTHER" id="PTHR43423">
    <property type="entry name" value="ABC TRANSPORTER I FAMILY MEMBER 17"/>
    <property type="match status" value="1"/>
</dbReference>
<dbReference type="PROSITE" id="PS00211">
    <property type="entry name" value="ABC_TRANSPORTER_1"/>
    <property type="match status" value="1"/>
</dbReference>
<dbReference type="InterPro" id="IPR003593">
    <property type="entry name" value="AAA+_ATPase"/>
</dbReference>
<accession>A0A2W0CH46</accession>
<name>A0A2W0CH46_9BACL</name>
<dbReference type="Proteomes" id="UP000247459">
    <property type="component" value="Unassembled WGS sequence"/>
</dbReference>
<dbReference type="OrthoDB" id="9785080at2"/>
<dbReference type="EMBL" id="PRLG01000002">
    <property type="protein sequence ID" value="PYY31354.1"/>
    <property type="molecule type" value="Genomic_DNA"/>
</dbReference>
<keyword evidence="1" id="KW-0813">Transport</keyword>
<dbReference type="PANTHER" id="PTHR43423:SF1">
    <property type="entry name" value="ABC TRANSPORTER I FAMILY MEMBER 17"/>
    <property type="match status" value="1"/>
</dbReference>
<dbReference type="SMART" id="SM00382">
    <property type="entry name" value="AAA"/>
    <property type="match status" value="1"/>
</dbReference>
<evidence type="ECO:0000313" key="5">
    <source>
        <dbReference type="EMBL" id="PYY31354.1"/>
    </source>
</evidence>
<dbReference type="PROSITE" id="PS50893">
    <property type="entry name" value="ABC_TRANSPORTER_2"/>
    <property type="match status" value="1"/>
</dbReference>
<dbReference type="InterPro" id="IPR003439">
    <property type="entry name" value="ABC_transporter-like_ATP-bd"/>
</dbReference>
<organism evidence="5 6">
    <name type="scientific">Paenibacillus illinoisensis</name>
    <dbReference type="NCBI Taxonomy" id="59845"/>
    <lineage>
        <taxon>Bacteria</taxon>
        <taxon>Bacillati</taxon>
        <taxon>Bacillota</taxon>
        <taxon>Bacilli</taxon>
        <taxon>Bacillales</taxon>
        <taxon>Paenibacillaceae</taxon>
        <taxon>Paenibacillus</taxon>
    </lineage>
</organism>
<evidence type="ECO:0000256" key="3">
    <source>
        <dbReference type="ARBA" id="ARBA00022840"/>
    </source>
</evidence>
<keyword evidence="2" id="KW-0547">Nucleotide-binding</keyword>
<dbReference type="AlphaFoldDB" id="A0A2W0CH46"/>
<dbReference type="Pfam" id="PF00005">
    <property type="entry name" value="ABC_tran"/>
    <property type="match status" value="1"/>
</dbReference>
<evidence type="ECO:0000259" key="4">
    <source>
        <dbReference type="PROSITE" id="PS50893"/>
    </source>
</evidence>
<dbReference type="InterPro" id="IPR017871">
    <property type="entry name" value="ABC_transporter-like_CS"/>
</dbReference>
<dbReference type="GO" id="GO:0005524">
    <property type="term" value="F:ATP binding"/>
    <property type="evidence" value="ECO:0007669"/>
    <property type="project" value="UniProtKB-KW"/>
</dbReference>
<comment type="caution">
    <text evidence="5">The sequence shown here is derived from an EMBL/GenBank/DDBJ whole genome shotgun (WGS) entry which is preliminary data.</text>
</comment>
<evidence type="ECO:0000313" key="6">
    <source>
        <dbReference type="Proteomes" id="UP000247459"/>
    </source>
</evidence>
<sequence length="255" mass="28675">MSNLVTIQQLTKHIGATEQRLLFEKVNASVDEGERIAILGASGQGKSTLLRILSLLDVPDGGDILWQGTSYLNSDPRIWRMRMSYVAQQPIMLAGSVEDNLKTVHYLHRTPYDSNLASRLLAGVGLEELDIHKRASDLSGGEKQRIALIRSIMLRPKVLLLDEVTASLDRTNAKLVEQQLTEWSKQEGISLVWVTHDQEQARSFSTTTWFMGEQTLLERQPTSLFFAHPHSELARQYILRSAPEADKENTCPSSH</sequence>
<dbReference type="RefSeq" id="WP_110755978.1">
    <property type="nucleotide sequence ID" value="NZ_PRLG01000002.1"/>
</dbReference>
<protein>
    <submittedName>
        <fullName evidence="5">YbbL ABC transporter ATP-binding protein</fullName>
    </submittedName>
</protein>
<gene>
    <name evidence="5" type="ORF">PIL02S_00450</name>
</gene>
<keyword evidence="3 5" id="KW-0067">ATP-binding</keyword>
<evidence type="ECO:0000256" key="1">
    <source>
        <dbReference type="ARBA" id="ARBA00022448"/>
    </source>
</evidence>
<proteinExistence type="predicted"/>
<feature type="domain" description="ABC transporter" evidence="4">
    <location>
        <begin position="5"/>
        <end position="238"/>
    </location>
</feature>